<evidence type="ECO:0000256" key="6">
    <source>
        <dbReference type="RuleBase" id="RU000461"/>
    </source>
</evidence>
<evidence type="ECO:0000256" key="3">
    <source>
        <dbReference type="ARBA" id="ARBA00022723"/>
    </source>
</evidence>
<protein>
    <recommendedName>
        <fullName evidence="9">Cytochrome P450</fullName>
    </recommendedName>
</protein>
<comment type="cofactor">
    <cofactor evidence="1 5">
        <name>heme</name>
        <dbReference type="ChEBI" id="CHEBI:30413"/>
    </cofactor>
</comment>
<dbReference type="InterPro" id="IPR036396">
    <property type="entry name" value="Cyt_P450_sf"/>
</dbReference>
<reference evidence="7" key="1">
    <citation type="journal article" date="2020" name="Stud. Mycol.">
        <title>101 Dothideomycetes genomes: a test case for predicting lifestyles and emergence of pathogens.</title>
        <authorList>
            <person name="Haridas S."/>
            <person name="Albert R."/>
            <person name="Binder M."/>
            <person name="Bloem J."/>
            <person name="Labutti K."/>
            <person name="Salamov A."/>
            <person name="Andreopoulos B."/>
            <person name="Baker S."/>
            <person name="Barry K."/>
            <person name="Bills G."/>
            <person name="Bluhm B."/>
            <person name="Cannon C."/>
            <person name="Castanera R."/>
            <person name="Culley D."/>
            <person name="Daum C."/>
            <person name="Ezra D."/>
            <person name="Gonzalez J."/>
            <person name="Henrissat B."/>
            <person name="Kuo A."/>
            <person name="Liang C."/>
            <person name="Lipzen A."/>
            <person name="Lutzoni F."/>
            <person name="Magnuson J."/>
            <person name="Mondo S."/>
            <person name="Nolan M."/>
            <person name="Ohm R."/>
            <person name="Pangilinan J."/>
            <person name="Park H.-J."/>
            <person name="Ramirez L."/>
            <person name="Alfaro M."/>
            <person name="Sun H."/>
            <person name="Tritt A."/>
            <person name="Yoshinaga Y."/>
            <person name="Zwiers L.-H."/>
            <person name="Turgeon B."/>
            <person name="Goodwin S."/>
            <person name="Spatafora J."/>
            <person name="Crous P."/>
            <person name="Grigoriev I."/>
        </authorList>
    </citation>
    <scope>NUCLEOTIDE SEQUENCE</scope>
    <source>
        <strain evidence="7">ATCC 36951</strain>
    </source>
</reference>
<comment type="similarity">
    <text evidence="2 6">Belongs to the cytochrome P450 family.</text>
</comment>
<dbReference type="Pfam" id="PF00067">
    <property type="entry name" value="p450"/>
    <property type="match status" value="1"/>
</dbReference>
<dbReference type="OrthoDB" id="1470350at2759"/>
<dbReference type="InterPro" id="IPR050121">
    <property type="entry name" value="Cytochrome_P450_monoxygenase"/>
</dbReference>
<dbReference type="PRINTS" id="PR00465">
    <property type="entry name" value="EP450IV"/>
</dbReference>
<evidence type="ECO:0008006" key="9">
    <source>
        <dbReference type="Google" id="ProtNLM"/>
    </source>
</evidence>
<keyword evidence="8" id="KW-1185">Reference proteome</keyword>
<evidence type="ECO:0000313" key="7">
    <source>
        <dbReference type="EMBL" id="KAF2169362.1"/>
    </source>
</evidence>
<dbReference type="CDD" id="cd11059">
    <property type="entry name" value="CYP_fungal"/>
    <property type="match status" value="1"/>
</dbReference>
<evidence type="ECO:0000256" key="5">
    <source>
        <dbReference type="PIRSR" id="PIRSR602403-1"/>
    </source>
</evidence>
<keyword evidence="3 5" id="KW-0479">Metal-binding</keyword>
<dbReference type="GeneID" id="54569617"/>
<dbReference type="AlphaFoldDB" id="A0A6A6CU56"/>
<dbReference type="RefSeq" id="XP_033670251.1">
    <property type="nucleotide sequence ID" value="XM_033816345.1"/>
</dbReference>
<dbReference type="InterPro" id="IPR002403">
    <property type="entry name" value="Cyt_P450_E_grp-IV"/>
</dbReference>
<name>A0A6A6CU56_ZASCE</name>
<dbReference type="SUPFAM" id="SSF48264">
    <property type="entry name" value="Cytochrome P450"/>
    <property type="match status" value="1"/>
</dbReference>
<evidence type="ECO:0000313" key="8">
    <source>
        <dbReference type="Proteomes" id="UP000799537"/>
    </source>
</evidence>
<dbReference type="PANTHER" id="PTHR24305">
    <property type="entry name" value="CYTOCHROME P450"/>
    <property type="match status" value="1"/>
</dbReference>
<dbReference type="Proteomes" id="UP000799537">
    <property type="component" value="Unassembled WGS sequence"/>
</dbReference>
<dbReference type="PROSITE" id="PS00086">
    <property type="entry name" value="CYTOCHROME_P450"/>
    <property type="match status" value="1"/>
</dbReference>
<proteinExistence type="inferred from homology"/>
<sequence length="516" mass="58051">MALLSLLIGAVTLGIIHHYLLQPLYFSPLSRIPGPTIYALTKWRLAWEDWCGRRTRTIHKLHEQYGPVVRIGPNEVHFNSLSALRTIYGPGSGFGRTDFYWMFDVYGKQNLFTFHSSQDHGDRKKLLANAYSKSNVIRGPVAEMVSERIQDYLSLIEDKKGEPDEIFSSLHYYSLDSITNFLYGPSSGGTEAMKGNQTHRALLGDILDPARRRLSWFAVHCPAFTKWLYTRIGLLGRVVAPLLPMRKPATYTGIRAHALKAMQDCKTEAKSGALSGNTIIGRLFKAVSAGMADLNDLEIASEVADHFLAGIDTTSDTLMFLIWALSLPENHHFQHRLIAEAQKIPQSSLDIHGAPTVEAADRLPFLDAVIKETLRLYAPLPASEPRQSSVDTTIDDYEIPAGTVVCMAPYSLHRNAEVFPEPWKFDPDRWLGEPEQVAEMKKWWWAFSSGGRMCIGMHLALAEMTLVPTVYRKYKTRIAPSSSGLATGITSRFEIFADDTYERVEEHTCNIEFVRN</sequence>
<keyword evidence="5 6" id="KW-0349">Heme</keyword>
<organism evidence="7 8">
    <name type="scientific">Zasmidium cellare ATCC 36951</name>
    <dbReference type="NCBI Taxonomy" id="1080233"/>
    <lineage>
        <taxon>Eukaryota</taxon>
        <taxon>Fungi</taxon>
        <taxon>Dikarya</taxon>
        <taxon>Ascomycota</taxon>
        <taxon>Pezizomycotina</taxon>
        <taxon>Dothideomycetes</taxon>
        <taxon>Dothideomycetidae</taxon>
        <taxon>Mycosphaerellales</taxon>
        <taxon>Mycosphaerellaceae</taxon>
        <taxon>Zasmidium</taxon>
    </lineage>
</organism>
<evidence type="ECO:0000256" key="4">
    <source>
        <dbReference type="ARBA" id="ARBA00023004"/>
    </source>
</evidence>
<keyword evidence="6" id="KW-0503">Monooxygenase</keyword>
<evidence type="ECO:0000256" key="1">
    <source>
        <dbReference type="ARBA" id="ARBA00001971"/>
    </source>
</evidence>
<dbReference type="Gene3D" id="1.10.630.10">
    <property type="entry name" value="Cytochrome P450"/>
    <property type="match status" value="1"/>
</dbReference>
<evidence type="ECO:0000256" key="2">
    <source>
        <dbReference type="ARBA" id="ARBA00010617"/>
    </source>
</evidence>
<dbReference type="GO" id="GO:0016705">
    <property type="term" value="F:oxidoreductase activity, acting on paired donors, with incorporation or reduction of molecular oxygen"/>
    <property type="evidence" value="ECO:0007669"/>
    <property type="project" value="InterPro"/>
</dbReference>
<gene>
    <name evidence="7" type="ORF">M409DRAFT_65048</name>
</gene>
<dbReference type="PRINTS" id="PR00385">
    <property type="entry name" value="P450"/>
</dbReference>
<dbReference type="GO" id="GO:0020037">
    <property type="term" value="F:heme binding"/>
    <property type="evidence" value="ECO:0007669"/>
    <property type="project" value="InterPro"/>
</dbReference>
<keyword evidence="4 5" id="KW-0408">Iron</keyword>
<dbReference type="GO" id="GO:0004497">
    <property type="term" value="F:monooxygenase activity"/>
    <property type="evidence" value="ECO:0007669"/>
    <property type="project" value="UniProtKB-KW"/>
</dbReference>
<accession>A0A6A6CU56</accession>
<dbReference type="InterPro" id="IPR017972">
    <property type="entry name" value="Cyt_P450_CS"/>
</dbReference>
<keyword evidence="6" id="KW-0560">Oxidoreductase</keyword>
<dbReference type="InterPro" id="IPR001128">
    <property type="entry name" value="Cyt_P450"/>
</dbReference>
<dbReference type="GO" id="GO:0005506">
    <property type="term" value="F:iron ion binding"/>
    <property type="evidence" value="ECO:0007669"/>
    <property type="project" value="InterPro"/>
</dbReference>
<dbReference type="EMBL" id="ML993588">
    <property type="protein sequence ID" value="KAF2169362.1"/>
    <property type="molecule type" value="Genomic_DNA"/>
</dbReference>
<dbReference type="PANTHER" id="PTHR24305:SF164">
    <property type="entry name" value="P450, PUTATIVE (EUROFUNG)-RELATED"/>
    <property type="match status" value="1"/>
</dbReference>
<feature type="binding site" description="axial binding residue" evidence="5">
    <location>
        <position position="454"/>
    </location>
    <ligand>
        <name>heme</name>
        <dbReference type="ChEBI" id="CHEBI:30413"/>
    </ligand>
    <ligandPart>
        <name>Fe</name>
        <dbReference type="ChEBI" id="CHEBI:18248"/>
    </ligandPart>
</feature>